<dbReference type="EC" id="2.3.1.274" evidence="8 10"/>
<evidence type="ECO:0000256" key="2">
    <source>
        <dbReference type="ARBA" id="ARBA00022490"/>
    </source>
</evidence>
<comment type="subcellular location">
    <subcellularLocation>
        <location evidence="10">Cytoplasm</location>
    </subcellularLocation>
    <text evidence="10">Associated with the membrane possibly through PlsY.</text>
</comment>
<protein>
    <recommendedName>
        <fullName evidence="8 10">Phosphate acyltransferase</fullName>
        <ecNumber evidence="8 10">2.3.1.274</ecNumber>
    </recommendedName>
    <alternativeName>
        <fullName evidence="10">Acyl-ACP phosphotransacylase</fullName>
    </alternativeName>
    <alternativeName>
        <fullName evidence="10">Acyl-[acyl-carrier-protein]--phosphate acyltransferase</fullName>
    </alternativeName>
    <alternativeName>
        <fullName evidence="10">Phosphate-acyl-ACP acyltransferase</fullName>
    </alternativeName>
</protein>
<proteinExistence type="inferred from homology"/>
<evidence type="ECO:0000256" key="8">
    <source>
        <dbReference type="ARBA" id="ARBA00024069"/>
    </source>
</evidence>
<evidence type="ECO:0000256" key="5">
    <source>
        <dbReference type="ARBA" id="ARBA00023098"/>
    </source>
</evidence>
<comment type="pathway">
    <text evidence="10">Lipid metabolism; phospholipid metabolism.</text>
</comment>
<keyword evidence="12" id="KW-1185">Reference proteome</keyword>
<comment type="similarity">
    <text evidence="10">Belongs to the PlsX family.</text>
</comment>
<dbReference type="SUPFAM" id="SSF53659">
    <property type="entry name" value="Isocitrate/Isopropylmalate dehydrogenase-like"/>
    <property type="match status" value="1"/>
</dbReference>
<keyword evidence="7 10" id="KW-1208">Phospholipid metabolism</keyword>
<keyword evidence="5 10" id="KW-0443">Lipid metabolism</keyword>
<sequence length="336" mass="36044">MTTIAFDVMGGDYGPHVSLTAALQCLSTHPHLKLLLVGDAAVIGELLGDRFAQVQQRLQVIHAPEVISMADKPVQAMRMKKKASMRVALELVAEGQAQACVSAGNTGALMALGKVIVRTLPGIDRPAIITRLPIEQCVTYLLDIGANVGCSADQLYQFAVMGSCLVRLLHDIPDPKVSLLNVGVEETKGNEPVRLAAQLLQGNDDINYSGFVEGDDIYKNKVNVVVCDGFVGNVALKVSEGLAAYIKNTVINAFQKVWWGRLLALLAQPVLKTIQQQLDPRYYNGASLLGLQGVVVKSHGAADALALQQAIGLAVYEVEKSIPDLLSKELEKILVS</sequence>
<dbReference type="GO" id="GO:0043811">
    <property type="term" value="F:phosphate:acyl-[acyl carrier protein] acyltransferase activity"/>
    <property type="evidence" value="ECO:0007669"/>
    <property type="project" value="UniProtKB-UniRule"/>
</dbReference>
<comment type="subunit">
    <text evidence="9 10">Homodimer. Probably interacts with PlsY.</text>
</comment>
<dbReference type="RefSeq" id="WP_094787509.1">
    <property type="nucleotide sequence ID" value="NZ_JAEVHG010000003.1"/>
</dbReference>
<dbReference type="Proteomes" id="UP000257039">
    <property type="component" value="Unassembled WGS sequence"/>
</dbReference>
<dbReference type="NCBIfam" id="TIGR00182">
    <property type="entry name" value="plsX"/>
    <property type="match status" value="1"/>
</dbReference>
<dbReference type="Pfam" id="PF02504">
    <property type="entry name" value="FA_synthesis"/>
    <property type="match status" value="1"/>
</dbReference>
<keyword evidence="11" id="KW-0012">Acyltransferase</keyword>
<evidence type="ECO:0000256" key="1">
    <source>
        <dbReference type="ARBA" id="ARBA00001232"/>
    </source>
</evidence>
<evidence type="ECO:0000313" key="11">
    <source>
        <dbReference type="EMBL" id="RDH44332.1"/>
    </source>
</evidence>
<gene>
    <name evidence="10" type="primary">plsX</name>
    <name evidence="11" type="ORF">B9G39_13255</name>
</gene>
<dbReference type="PIRSF" id="PIRSF002465">
    <property type="entry name" value="Phsphlp_syn_PlsX"/>
    <property type="match status" value="1"/>
</dbReference>
<dbReference type="PANTHER" id="PTHR30100:SF1">
    <property type="entry name" value="PHOSPHATE ACYLTRANSFERASE"/>
    <property type="match status" value="1"/>
</dbReference>
<keyword evidence="2 10" id="KW-0963">Cytoplasm</keyword>
<evidence type="ECO:0000256" key="6">
    <source>
        <dbReference type="ARBA" id="ARBA00023209"/>
    </source>
</evidence>
<reference evidence="11 12" key="1">
    <citation type="submission" date="2017-04" db="EMBL/GenBank/DDBJ databases">
        <title>Draft genome sequence of Zooshikella ganghwensis VG4 isolated from Red Sea sediments.</title>
        <authorList>
            <person name="Rehman Z."/>
            <person name="Alam I."/>
            <person name="Kamau A."/>
            <person name="Bajic V."/>
            <person name="Leiknes T."/>
        </authorList>
    </citation>
    <scope>NUCLEOTIDE SEQUENCE [LARGE SCALE GENOMIC DNA]</scope>
    <source>
        <strain evidence="11 12">VG4</strain>
    </source>
</reference>
<dbReference type="GO" id="GO:0006633">
    <property type="term" value="P:fatty acid biosynthetic process"/>
    <property type="evidence" value="ECO:0007669"/>
    <property type="project" value="UniProtKB-UniRule"/>
</dbReference>
<accession>A0A4P9VQH3</accession>
<name>A0A4P9VQH3_9GAMM</name>
<dbReference type="HAMAP" id="MF_00019">
    <property type="entry name" value="PlsX"/>
    <property type="match status" value="1"/>
</dbReference>
<evidence type="ECO:0000256" key="3">
    <source>
        <dbReference type="ARBA" id="ARBA00022516"/>
    </source>
</evidence>
<comment type="caution">
    <text evidence="11">The sequence shown here is derived from an EMBL/GenBank/DDBJ whole genome shotgun (WGS) entry which is preliminary data.</text>
</comment>
<evidence type="ECO:0000256" key="9">
    <source>
        <dbReference type="ARBA" id="ARBA00046608"/>
    </source>
</evidence>
<dbReference type="EMBL" id="NDXW01000001">
    <property type="protein sequence ID" value="RDH44332.1"/>
    <property type="molecule type" value="Genomic_DNA"/>
</dbReference>
<dbReference type="AlphaFoldDB" id="A0A4P9VQH3"/>
<evidence type="ECO:0000256" key="4">
    <source>
        <dbReference type="ARBA" id="ARBA00022679"/>
    </source>
</evidence>
<keyword evidence="3 10" id="KW-0444">Lipid biosynthesis</keyword>
<dbReference type="PANTHER" id="PTHR30100">
    <property type="entry name" value="FATTY ACID/PHOSPHOLIPID SYNTHESIS PROTEIN PLSX"/>
    <property type="match status" value="1"/>
</dbReference>
<keyword evidence="4 10" id="KW-0808">Transferase</keyword>
<dbReference type="UniPathway" id="UPA00085"/>
<dbReference type="Gene3D" id="3.40.718.10">
    <property type="entry name" value="Isopropylmalate Dehydrogenase"/>
    <property type="match status" value="1"/>
</dbReference>
<evidence type="ECO:0000313" key="12">
    <source>
        <dbReference type="Proteomes" id="UP000257039"/>
    </source>
</evidence>
<dbReference type="GO" id="GO:0005737">
    <property type="term" value="C:cytoplasm"/>
    <property type="evidence" value="ECO:0007669"/>
    <property type="project" value="UniProtKB-SubCell"/>
</dbReference>
<comment type="catalytic activity">
    <reaction evidence="1 10">
        <text>a fatty acyl-[ACP] + phosphate = an acyl phosphate + holo-[ACP]</text>
        <dbReference type="Rhea" id="RHEA:42292"/>
        <dbReference type="Rhea" id="RHEA-COMP:9685"/>
        <dbReference type="Rhea" id="RHEA-COMP:14125"/>
        <dbReference type="ChEBI" id="CHEBI:43474"/>
        <dbReference type="ChEBI" id="CHEBI:59918"/>
        <dbReference type="ChEBI" id="CHEBI:64479"/>
        <dbReference type="ChEBI" id="CHEBI:138651"/>
        <dbReference type="EC" id="2.3.1.274"/>
    </reaction>
</comment>
<keyword evidence="6 10" id="KW-0594">Phospholipid biosynthesis</keyword>
<dbReference type="InterPro" id="IPR012281">
    <property type="entry name" value="Phospholipid_synth_PlsX-like"/>
</dbReference>
<evidence type="ECO:0000256" key="7">
    <source>
        <dbReference type="ARBA" id="ARBA00023264"/>
    </source>
</evidence>
<comment type="function">
    <text evidence="10">Catalyzes the reversible formation of acyl-phosphate (acyl-PO(4)) from acyl-[acyl-carrier-protein] (acyl-ACP). This enzyme utilizes acyl-ACP as fatty acyl donor, but not acyl-CoA.</text>
</comment>
<evidence type="ECO:0000256" key="10">
    <source>
        <dbReference type="HAMAP-Rule" id="MF_00019"/>
    </source>
</evidence>
<organism evidence="11 12">
    <name type="scientific">Zooshikella ganghwensis</name>
    <dbReference type="NCBI Taxonomy" id="202772"/>
    <lineage>
        <taxon>Bacteria</taxon>
        <taxon>Pseudomonadati</taxon>
        <taxon>Pseudomonadota</taxon>
        <taxon>Gammaproteobacteria</taxon>
        <taxon>Oceanospirillales</taxon>
        <taxon>Zooshikellaceae</taxon>
        <taxon>Zooshikella</taxon>
    </lineage>
</organism>
<dbReference type="GO" id="GO:0008654">
    <property type="term" value="P:phospholipid biosynthetic process"/>
    <property type="evidence" value="ECO:0007669"/>
    <property type="project" value="UniProtKB-KW"/>
</dbReference>
<dbReference type="InterPro" id="IPR003664">
    <property type="entry name" value="FA_synthesis"/>
</dbReference>